<name>A0A1G2B4M0_9BACT</name>
<dbReference type="Proteomes" id="UP000179164">
    <property type="component" value="Unassembled WGS sequence"/>
</dbReference>
<evidence type="ECO:0000256" key="1">
    <source>
        <dbReference type="ARBA" id="ARBA00022723"/>
    </source>
</evidence>
<dbReference type="InterPro" id="IPR016055">
    <property type="entry name" value="A-D-PHexomutase_a/b/a-I/II/III"/>
</dbReference>
<protein>
    <recommendedName>
        <fullName evidence="4">Alpha-D-phosphohexomutase alpha/beta/alpha domain-containing protein</fullName>
    </recommendedName>
</protein>
<dbReference type="Gene3D" id="3.40.120.10">
    <property type="entry name" value="Alpha-D-Glucose-1,6-Bisphosphate, subunit A, domain 3"/>
    <property type="match status" value="2"/>
</dbReference>
<accession>A0A1G2B4M0</accession>
<dbReference type="GO" id="GO:0008973">
    <property type="term" value="F:phosphopentomutase activity"/>
    <property type="evidence" value="ECO:0007669"/>
    <property type="project" value="TreeGrafter"/>
</dbReference>
<evidence type="ECO:0000259" key="4">
    <source>
        <dbReference type="Pfam" id="PF02880"/>
    </source>
</evidence>
<evidence type="ECO:0000256" key="3">
    <source>
        <dbReference type="ARBA" id="ARBA00023235"/>
    </source>
</evidence>
<dbReference type="AlphaFoldDB" id="A0A1G2B4M0"/>
<feature type="domain" description="Alpha-D-phosphohexomutase alpha/beta/alpha" evidence="4">
    <location>
        <begin position="420"/>
        <end position="568"/>
    </location>
</feature>
<dbReference type="GO" id="GO:0006166">
    <property type="term" value="P:purine ribonucleoside salvage"/>
    <property type="evidence" value="ECO:0007669"/>
    <property type="project" value="TreeGrafter"/>
</dbReference>
<dbReference type="PANTHER" id="PTHR45745:SF1">
    <property type="entry name" value="PHOSPHOGLUCOMUTASE 2B-RELATED"/>
    <property type="match status" value="1"/>
</dbReference>
<keyword evidence="2" id="KW-0460">Magnesium</keyword>
<dbReference type="GO" id="GO:0005975">
    <property type="term" value="P:carbohydrate metabolic process"/>
    <property type="evidence" value="ECO:0007669"/>
    <property type="project" value="InterPro"/>
</dbReference>
<proteinExistence type="predicted"/>
<gene>
    <name evidence="5" type="ORF">A2898_01565</name>
</gene>
<sequence>MKENISTIKERTTYIETLKKEYKSRIEAITPDEIKRGKIFDLKDDGRIAFTLTKELVKSLELEAWLANYKKEAEHSTGGIRGPQNVLYYWDHRFPINQIGVALATLGKSLVLKELIKNREIHKAVSGEVRYNTQEYIELISRIHAANGIYTHQTPGNQTTAVWLISFLIFMFDYDGGEFVTSSHAISSKTATKDLDTQGSQFVPEMSLAFIAKIEEIINQAKTSTHGYQIVLAARDNPFTIQDIDVIEVYADYLRNGIANNENIRLTQDAISQGMRLMYETVGGCMYNTMVPLLKTFGIIDAFEWNNQTEDPFFHGVGKTRRVNPNTGSEEFFDLSCDACLMEVVETMGYELTLKDKPIGYVVLITDPDGDRLVLGQIEPASNVALMDELGINYIRIDELKIVSIYHPTYCFLMIMDFHMKQLKQAGKWNDHGRIMITTTPSSRVWSEWAETHGVPVLYTPVGIKEIAAVLKKIEKKFFANPDQPVAVDDIWRNDVPIGKDPRVVFAGEESGGMVIGPEDPITSKGGRKALMMREKSAGEASVVAAALAAHLYLEKKTMAEYLQEIFTECKARYRFYHRADITYYNESEPDPRILLAAKAAGEKKRDAIDLYYLGIALALREKRITIDDVKEILSEAMPDLDFSSLSDVLFTGDATYIAFNGMFVQVRKSGTDAKLRGYSNGENKERCILYLDIMVHYSGITTPKYDALISKDFQATIYDKTKKIYEDYLYKDF</sequence>
<reference evidence="5 6" key="1">
    <citation type="journal article" date="2016" name="Nat. Commun.">
        <title>Thousands of microbial genomes shed light on interconnected biogeochemical processes in an aquifer system.</title>
        <authorList>
            <person name="Anantharaman K."/>
            <person name="Brown C.T."/>
            <person name="Hug L.A."/>
            <person name="Sharon I."/>
            <person name="Castelle C.J."/>
            <person name="Probst A.J."/>
            <person name="Thomas B.C."/>
            <person name="Singh A."/>
            <person name="Wilkins M.J."/>
            <person name="Karaoz U."/>
            <person name="Brodie E.L."/>
            <person name="Williams K.H."/>
            <person name="Hubbard S.S."/>
            <person name="Banfield J.F."/>
        </authorList>
    </citation>
    <scope>NUCLEOTIDE SEQUENCE [LARGE SCALE GENOMIC DNA]</scope>
</reference>
<comment type="caution">
    <text evidence="5">The sequence shown here is derived from an EMBL/GenBank/DDBJ whole genome shotgun (WGS) entry which is preliminary data.</text>
</comment>
<keyword evidence="1" id="KW-0479">Metal-binding</keyword>
<keyword evidence="3" id="KW-0413">Isomerase</keyword>
<dbReference type="PANTHER" id="PTHR45745">
    <property type="entry name" value="PHOSPHOMANNOMUTASE 45A"/>
    <property type="match status" value="1"/>
</dbReference>
<evidence type="ECO:0000256" key="2">
    <source>
        <dbReference type="ARBA" id="ARBA00022842"/>
    </source>
</evidence>
<dbReference type="Pfam" id="PF02880">
    <property type="entry name" value="PGM_PMM_III"/>
    <property type="match status" value="1"/>
</dbReference>
<evidence type="ECO:0000313" key="6">
    <source>
        <dbReference type="Proteomes" id="UP000179164"/>
    </source>
</evidence>
<dbReference type="GO" id="GO:0046872">
    <property type="term" value="F:metal ion binding"/>
    <property type="evidence" value="ECO:0007669"/>
    <property type="project" value="UniProtKB-KW"/>
</dbReference>
<dbReference type="InterPro" id="IPR005846">
    <property type="entry name" value="A-D-PHexomutase_a/b/a-III"/>
</dbReference>
<dbReference type="STRING" id="1798543.A2898_01565"/>
<dbReference type="EMBL" id="MHKE01000012">
    <property type="protein sequence ID" value="OGY83945.1"/>
    <property type="molecule type" value="Genomic_DNA"/>
</dbReference>
<dbReference type="SUPFAM" id="SSF53738">
    <property type="entry name" value="Phosphoglucomutase, first 3 domains"/>
    <property type="match status" value="2"/>
</dbReference>
<evidence type="ECO:0000313" key="5">
    <source>
        <dbReference type="EMBL" id="OGY83945.1"/>
    </source>
</evidence>
<organism evidence="5 6">
    <name type="scientific">Candidatus Kerfeldbacteria bacterium RIFCSPLOWO2_01_FULL_48_11</name>
    <dbReference type="NCBI Taxonomy" id="1798543"/>
    <lineage>
        <taxon>Bacteria</taxon>
        <taxon>Candidatus Kerfeldiibacteriota</taxon>
    </lineage>
</organism>